<proteinExistence type="inferred from homology"/>
<dbReference type="EMBL" id="CP029185">
    <property type="protein sequence ID" value="AWH87925.1"/>
    <property type="molecule type" value="Genomic_DNA"/>
</dbReference>
<dbReference type="AlphaFoldDB" id="A0A2Y9TW60"/>
<feature type="domain" description="RecX third three-helical" evidence="7">
    <location>
        <begin position="108"/>
        <end position="150"/>
    </location>
</feature>
<dbReference type="Pfam" id="PF02631">
    <property type="entry name" value="RecX_HTH2"/>
    <property type="match status" value="1"/>
</dbReference>
<dbReference type="PANTHER" id="PTHR33602:SF1">
    <property type="entry name" value="REGULATORY PROTEIN RECX FAMILY PROTEIN"/>
    <property type="match status" value="1"/>
</dbReference>
<keyword evidence="4 5" id="KW-0963">Cytoplasm</keyword>
<dbReference type="Proteomes" id="UP000244908">
    <property type="component" value="Chromosome"/>
</dbReference>
<comment type="subcellular location">
    <subcellularLocation>
        <location evidence="1 5">Cytoplasm</location>
    </subcellularLocation>
</comment>
<accession>A0A2Y9TW60</accession>
<dbReference type="KEGG" id="lpv:HYN51_04755"/>
<evidence type="ECO:0000313" key="9">
    <source>
        <dbReference type="Proteomes" id="UP000244908"/>
    </source>
</evidence>
<dbReference type="HAMAP" id="MF_01114">
    <property type="entry name" value="RecX"/>
    <property type="match status" value="1"/>
</dbReference>
<dbReference type="OrthoDB" id="7066780at2"/>
<dbReference type="InterPro" id="IPR053925">
    <property type="entry name" value="RecX_HTH_3rd"/>
</dbReference>
<evidence type="ECO:0000256" key="1">
    <source>
        <dbReference type="ARBA" id="ARBA00004496"/>
    </source>
</evidence>
<reference evidence="8 9" key="1">
    <citation type="journal article" date="2019" name="Int. J. Syst. Evol. Microbiol.">
        <title>Limnobaculum parvum gen. nov., sp. nov., isolated from a freshwater lake.</title>
        <authorList>
            <person name="Baek C."/>
            <person name="Shin S.K."/>
            <person name="Yi H."/>
        </authorList>
    </citation>
    <scope>NUCLEOTIDE SEQUENCE [LARGE SCALE GENOMIC DNA]</scope>
    <source>
        <strain evidence="8 9">HYN0051</strain>
    </source>
</reference>
<evidence type="ECO:0000313" key="8">
    <source>
        <dbReference type="EMBL" id="AWH87925.1"/>
    </source>
</evidence>
<keyword evidence="9" id="KW-1185">Reference proteome</keyword>
<comment type="similarity">
    <text evidence="2 5">Belongs to the RecX family.</text>
</comment>
<dbReference type="Pfam" id="PF21981">
    <property type="entry name" value="RecX_HTH3"/>
    <property type="match status" value="1"/>
</dbReference>
<protein>
    <recommendedName>
        <fullName evidence="3 5">Regulatory protein RecX</fullName>
    </recommendedName>
</protein>
<dbReference type="InterPro" id="IPR053924">
    <property type="entry name" value="RecX_HTH_2nd"/>
</dbReference>
<dbReference type="PANTHER" id="PTHR33602">
    <property type="entry name" value="REGULATORY PROTEIN RECX FAMILY PROTEIN"/>
    <property type="match status" value="1"/>
</dbReference>
<dbReference type="InterPro" id="IPR003783">
    <property type="entry name" value="Regulatory_RecX"/>
</dbReference>
<evidence type="ECO:0000256" key="3">
    <source>
        <dbReference type="ARBA" id="ARBA00018111"/>
    </source>
</evidence>
<dbReference type="GO" id="GO:0006282">
    <property type="term" value="P:regulation of DNA repair"/>
    <property type="evidence" value="ECO:0007669"/>
    <property type="project" value="UniProtKB-UniRule"/>
</dbReference>
<dbReference type="RefSeq" id="WP_108900000.1">
    <property type="nucleotide sequence ID" value="NZ_CP029185.2"/>
</dbReference>
<dbReference type="GO" id="GO:0005737">
    <property type="term" value="C:cytoplasm"/>
    <property type="evidence" value="ECO:0007669"/>
    <property type="project" value="UniProtKB-SubCell"/>
</dbReference>
<dbReference type="InterPro" id="IPR036388">
    <property type="entry name" value="WH-like_DNA-bd_sf"/>
</dbReference>
<organism evidence="8 9">
    <name type="scientific">Limnobaculum parvum</name>
    <dbReference type="NCBI Taxonomy" id="2172103"/>
    <lineage>
        <taxon>Bacteria</taxon>
        <taxon>Pseudomonadati</taxon>
        <taxon>Pseudomonadota</taxon>
        <taxon>Gammaproteobacteria</taxon>
        <taxon>Enterobacterales</taxon>
        <taxon>Budviciaceae</taxon>
        <taxon>Limnobaculum</taxon>
    </lineage>
</organism>
<evidence type="ECO:0000256" key="2">
    <source>
        <dbReference type="ARBA" id="ARBA00009695"/>
    </source>
</evidence>
<feature type="domain" description="RecX second three-helical" evidence="6">
    <location>
        <begin position="60"/>
        <end position="100"/>
    </location>
</feature>
<sequence>MKSLLPRVMRLLAQRDYSEQEMRRKLAAHSFFDRTAEKDPISKESIDQAIEYCHQYNWLNDAEYSRKFIISRSHKGYGRQRIQSELQQKGIDRDDISQAMQECGIDWYEKAKKVAAQRFGHDIPTDWKERSKIQRYLAYRGFAQDEIQLVFSDSE</sequence>
<evidence type="ECO:0000259" key="6">
    <source>
        <dbReference type="Pfam" id="PF02631"/>
    </source>
</evidence>
<evidence type="ECO:0000259" key="7">
    <source>
        <dbReference type="Pfam" id="PF21981"/>
    </source>
</evidence>
<name>A0A2Y9TW60_9GAMM</name>
<gene>
    <name evidence="5" type="primary">recX</name>
    <name evidence="8" type="ORF">HYN51_04755</name>
</gene>
<evidence type="ECO:0000256" key="5">
    <source>
        <dbReference type="HAMAP-Rule" id="MF_01114"/>
    </source>
</evidence>
<dbReference type="Gene3D" id="1.10.10.10">
    <property type="entry name" value="Winged helix-like DNA-binding domain superfamily/Winged helix DNA-binding domain"/>
    <property type="match status" value="3"/>
</dbReference>
<evidence type="ECO:0000256" key="4">
    <source>
        <dbReference type="ARBA" id="ARBA00022490"/>
    </source>
</evidence>
<comment type="function">
    <text evidence="5">Modulates RecA activity.</text>
</comment>